<reference evidence="8 9" key="1">
    <citation type="submission" date="2020-04" db="EMBL/GenBank/DDBJ databases">
        <title>Perkinsus olseni comparative genomics.</title>
        <authorList>
            <person name="Bogema D.R."/>
        </authorList>
    </citation>
    <scope>NUCLEOTIDE SEQUENCE [LARGE SCALE GENOMIC DNA]</scope>
    <source>
        <strain evidence="8">00978-12</strain>
    </source>
</reference>
<keyword evidence="4 8" id="KW-0418">Kinase</keyword>
<dbReference type="PANTHER" id="PTHR24058">
    <property type="entry name" value="DUAL SPECIFICITY PROTEIN KINASE"/>
    <property type="match status" value="1"/>
</dbReference>
<evidence type="ECO:0000256" key="3">
    <source>
        <dbReference type="ARBA" id="ARBA00022741"/>
    </source>
</evidence>
<feature type="domain" description="Protein kinase" evidence="7">
    <location>
        <begin position="256"/>
        <end position="591"/>
    </location>
</feature>
<feature type="compositionally biased region" description="Polar residues" evidence="6">
    <location>
        <begin position="129"/>
        <end position="144"/>
    </location>
</feature>
<feature type="compositionally biased region" description="Basic and acidic residues" evidence="6">
    <location>
        <begin position="60"/>
        <end position="84"/>
    </location>
</feature>
<proteinExistence type="predicted"/>
<evidence type="ECO:0000256" key="5">
    <source>
        <dbReference type="ARBA" id="ARBA00022840"/>
    </source>
</evidence>
<evidence type="ECO:0000256" key="6">
    <source>
        <dbReference type="SAM" id="MobiDB-lite"/>
    </source>
</evidence>
<dbReference type="InterPro" id="IPR050494">
    <property type="entry name" value="Ser_Thr_dual-spec_kinase"/>
</dbReference>
<dbReference type="PROSITE" id="PS00108">
    <property type="entry name" value="PROTEIN_KINASE_ST"/>
    <property type="match status" value="1"/>
</dbReference>
<dbReference type="InterPro" id="IPR000719">
    <property type="entry name" value="Prot_kinase_dom"/>
</dbReference>
<keyword evidence="1" id="KW-0723">Serine/threonine-protein kinase</keyword>
<dbReference type="PROSITE" id="PS50011">
    <property type="entry name" value="PROTEIN_KINASE_DOM"/>
    <property type="match status" value="1"/>
</dbReference>
<protein>
    <submittedName>
        <fullName evidence="8">Serine/threonine-protein kinase PRP4</fullName>
    </submittedName>
</protein>
<feature type="region of interest" description="Disordered" evidence="6">
    <location>
        <begin position="1"/>
        <end position="153"/>
    </location>
</feature>
<evidence type="ECO:0000256" key="4">
    <source>
        <dbReference type="ARBA" id="ARBA00022777"/>
    </source>
</evidence>
<feature type="compositionally biased region" description="Basic and acidic residues" evidence="6">
    <location>
        <begin position="92"/>
        <end position="127"/>
    </location>
</feature>
<dbReference type="Gene3D" id="1.10.510.10">
    <property type="entry name" value="Transferase(Phosphotransferase) domain 1"/>
    <property type="match status" value="1"/>
</dbReference>
<dbReference type="SUPFAM" id="SSF56112">
    <property type="entry name" value="Protein kinase-like (PK-like)"/>
    <property type="match status" value="1"/>
</dbReference>
<keyword evidence="5" id="KW-0067">ATP-binding</keyword>
<evidence type="ECO:0000313" key="8">
    <source>
        <dbReference type="EMBL" id="KAF4680409.1"/>
    </source>
</evidence>
<dbReference type="GO" id="GO:0005524">
    <property type="term" value="F:ATP binding"/>
    <property type="evidence" value="ECO:0007669"/>
    <property type="project" value="UniProtKB-KW"/>
</dbReference>
<evidence type="ECO:0000256" key="1">
    <source>
        <dbReference type="ARBA" id="ARBA00022527"/>
    </source>
</evidence>
<name>A0A7J6N941_PEROL</name>
<dbReference type="OrthoDB" id="3967at2759"/>
<sequence length="597" mass="68735">MSPSPSSPRYNDRSYSSRRSRHHDYDRPHRFLDSAGDGYIKRPRPSRDHYSPSRKSRRYYSPERYHRERRYEDDRRRSERSPELRRRRRRSVSRDGDYSRHREVAVERLSREKKRELPKSEREKPADSEGSTSLSLSAHEGSSNTTATEKTTEAKSLPVGLAALKAKMAEDKAKALAEVNVLKEVVHRKVTETAHLMVSDTAGEASEAHVKVMLEKAKELQQSRGKEDVEGERDDTEGYFVPSHLETLDGRYVVLNSESSNISKGVFANVLKCKDSKTMEDVAIKIIRKNETMTKAAEKEVKLLRRLNDEADNLCAKDPKGRDRSHIIRLVRTFGYHGHMCLVFEAMWSNLRDAMKKYARPGVRGLAPRAVWSYSRQLVLGLKHMKECKIIHADIKPDNVLISKNHALLKICDLGSACEIHEGEDIVEYLVSRFYRAPEIMMGFQSYTYAIDMWAIGCTIFELWTGKILFQGRNNNDMLKQIQDVKGKFPHSQIRSSKFVKTRGHFNEDCDFVWQQKNGSAKTITAFKPNPSCDTIRAKVLQGTRKLADDDVNKKHLDKKTEELIDLLEKMTELNPRKRITPEEALEHPFLTSQVMV</sequence>
<feature type="compositionally biased region" description="Basic and acidic residues" evidence="6">
    <location>
        <begin position="23"/>
        <end position="32"/>
    </location>
</feature>
<accession>A0A7J6N941</accession>
<gene>
    <name evidence="8" type="primary">PRPF4B_3</name>
    <name evidence="8" type="ORF">FOZ60_013551</name>
</gene>
<comment type="caution">
    <text evidence="8">The sequence shown here is derived from an EMBL/GenBank/DDBJ whole genome shotgun (WGS) entry which is preliminary data.</text>
</comment>
<keyword evidence="2" id="KW-0808">Transferase</keyword>
<dbReference type="AlphaFoldDB" id="A0A7J6N941"/>
<dbReference type="Proteomes" id="UP000541610">
    <property type="component" value="Unassembled WGS sequence"/>
</dbReference>
<dbReference type="SMART" id="SM00220">
    <property type="entry name" value="S_TKc"/>
    <property type="match status" value="1"/>
</dbReference>
<organism evidence="8 9">
    <name type="scientific">Perkinsus olseni</name>
    <name type="common">Perkinsus atlanticus</name>
    <dbReference type="NCBI Taxonomy" id="32597"/>
    <lineage>
        <taxon>Eukaryota</taxon>
        <taxon>Sar</taxon>
        <taxon>Alveolata</taxon>
        <taxon>Perkinsozoa</taxon>
        <taxon>Perkinsea</taxon>
        <taxon>Perkinsida</taxon>
        <taxon>Perkinsidae</taxon>
        <taxon>Perkinsus</taxon>
    </lineage>
</organism>
<evidence type="ECO:0000259" key="7">
    <source>
        <dbReference type="PROSITE" id="PS50011"/>
    </source>
</evidence>
<dbReference type="Pfam" id="PF00069">
    <property type="entry name" value="Pkinase"/>
    <property type="match status" value="1"/>
</dbReference>
<keyword evidence="3" id="KW-0547">Nucleotide-binding</keyword>
<dbReference type="InterPro" id="IPR011009">
    <property type="entry name" value="Kinase-like_dom_sf"/>
</dbReference>
<dbReference type="PANTHER" id="PTHR24058:SF103">
    <property type="entry name" value="SERINE_THREONINE-PROTEIN KINASE PRP4 HOMOLOG"/>
    <property type="match status" value="1"/>
</dbReference>
<evidence type="ECO:0000256" key="2">
    <source>
        <dbReference type="ARBA" id="ARBA00022679"/>
    </source>
</evidence>
<dbReference type="GO" id="GO:0004674">
    <property type="term" value="F:protein serine/threonine kinase activity"/>
    <property type="evidence" value="ECO:0007669"/>
    <property type="project" value="UniProtKB-KW"/>
</dbReference>
<evidence type="ECO:0000313" key="9">
    <source>
        <dbReference type="Proteomes" id="UP000541610"/>
    </source>
</evidence>
<dbReference type="InterPro" id="IPR008271">
    <property type="entry name" value="Ser/Thr_kinase_AS"/>
</dbReference>
<dbReference type="EMBL" id="JABANP010000611">
    <property type="protein sequence ID" value="KAF4680409.1"/>
    <property type="molecule type" value="Genomic_DNA"/>
</dbReference>
<dbReference type="Gene3D" id="3.30.200.20">
    <property type="entry name" value="Phosphorylase Kinase, domain 1"/>
    <property type="match status" value="1"/>
</dbReference>